<gene>
    <name evidence="1" type="ORF">WN48_07980</name>
</gene>
<keyword evidence="2" id="KW-1185">Reference proteome</keyword>
<accession>A0A310SNY9</accession>
<dbReference type="Proteomes" id="UP000250275">
    <property type="component" value="Unassembled WGS sequence"/>
</dbReference>
<dbReference type="EMBL" id="KQ760551">
    <property type="protein sequence ID" value="OAD59860.1"/>
    <property type="molecule type" value="Genomic_DNA"/>
</dbReference>
<protein>
    <submittedName>
        <fullName evidence="1">Uncharacterized protein</fullName>
    </submittedName>
</protein>
<reference evidence="1 2" key="1">
    <citation type="submission" date="2015-07" db="EMBL/GenBank/DDBJ databases">
        <title>The genome of Eufriesea mexicana.</title>
        <authorList>
            <person name="Pan H."/>
            <person name="Kapheim K."/>
        </authorList>
    </citation>
    <scope>NUCLEOTIDE SEQUENCE [LARGE SCALE GENOMIC DNA]</scope>
    <source>
        <strain evidence="1">0111107269</strain>
        <tissue evidence="1">Whole body</tissue>
    </source>
</reference>
<evidence type="ECO:0000313" key="1">
    <source>
        <dbReference type="EMBL" id="OAD59860.1"/>
    </source>
</evidence>
<dbReference type="AlphaFoldDB" id="A0A310SNY9"/>
<evidence type="ECO:0000313" key="2">
    <source>
        <dbReference type="Proteomes" id="UP000250275"/>
    </source>
</evidence>
<proteinExistence type="predicted"/>
<name>A0A310SNY9_9HYME</name>
<organism evidence="1 2">
    <name type="scientific">Eufriesea mexicana</name>
    <dbReference type="NCBI Taxonomy" id="516756"/>
    <lineage>
        <taxon>Eukaryota</taxon>
        <taxon>Metazoa</taxon>
        <taxon>Ecdysozoa</taxon>
        <taxon>Arthropoda</taxon>
        <taxon>Hexapoda</taxon>
        <taxon>Insecta</taxon>
        <taxon>Pterygota</taxon>
        <taxon>Neoptera</taxon>
        <taxon>Endopterygota</taxon>
        <taxon>Hymenoptera</taxon>
        <taxon>Apocrita</taxon>
        <taxon>Aculeata</taxon>
        <taxon>Apoidea</taxon>
        <taxon>Anthophila</taxon>
        <taxon>Apidae</taxon>
        <taxon>Eufriesea</taxon>
    </lineage>
</organism>
<sequence>MNSYILHGSRDTTAGAQFMRLGNEDLLDIGIPLVSLTENHFSYCREEKIAVDNGSRCNYSHNYGNDPRKRGEAARMNRSRNSLLSAAENLISSDARSSLRLREEISQGFFEISSAYGALVESSIETNKRGAINTLNAMPVPRR</sequence>